<gene>
    <name evidence="2" type="ORF">N7482_006270</name>
</gene>
<feature type="compositionally biased region" description="Basic and acidic residues" evidence="1">
    <location>
        <begin position="168"/>
        <end position="179"/>
    </location>
</feature>
<evidence type="ECO:0000256" key="1">
    <source>
        <dbReference type="SAM" id="MobiDB-lite"/>
    </source>
</evidence>
<feature type="compositionally biased region" description="Basic residues" evidence="1">
    <location>
        <begin position="43"/>
        <end position="52"/>
    </location>
</feature>
<comment type="caution">
    <text evidence="2">The sequence shown here is derived from an EMBL/GenBank/DDBJ whole genome shotgun (WGS) entry which is preliminary data.</text>
</comment>
<reference evidence="2" key="2">
    <citation type="journal article" date="2023" name="IMA Fungus">
        <title>Comparative genomic study of the Penicillium genus elucidates a diverse pangenome and 15 lateral gene transfer events.</title>
        <authorList>
            <person name="Petersen C."/>
            <person name="Sorensen T."/>
            <person name="Nielsen M.R."/>
            <person name="Sondergaard T.E."/>
            <person name="Sorensen J.L."/>
            <person name="Fitzpatrick D.A."/>
            <person name="Frisvad J.C."/>
            <person name="Nielsen K.L."/>
        </authorList>
    </citation>
    <scope>NUCLEOTIDE SEQUENCE</scope>
    <source>
        <strain evidence="2">IBT 26290</strain>
    </source>
</reference>
<organism evidence="2 3">
    <name type="scientific">Penicillium canariense</name>
    <dbReference type="NCBI Taxonomy" id="189055"/>
    <lineage>
        <taxon>Eukaryota</taxon>
        <taxon>Fungi</taxon>
        <taxon>Dikarya</taxon>
        <taxon>Ascomycota</taxon>
        <taxon>Pezizomycotina</taxon>
        <taxon>Eurotiomycetes</taxon>
        <taxon>Eurotiomycetidae</taxon>
        <taxon>Eurotiales</taxon>
        <taxon>Aspergillaceae</taxon>
        <taxon>Penicillium</taxon>
    </lineage>
</organism>
<reference evidence="2" key="1">
    <citation type="submission" date="2022-11" db="EMBL/GenBank/DDBJ databases">
        <authorList>
            <person name="Petersen C."/>
        </authorList>
    </citation>
    <scope>NUCLEOTIDE SEQUENCE</scope>
    <source>
        <strain evidence="2">IBT 26290</strain>
    </source>
</reference>
<name>A0A9W9I3V9_9EURO</name>
<dbReference type="GeneID" id="81427571"/>
<feature type="region of interest" description="Disordered" evidence="1">
    <location>
        <begin position="168"/>
        <end position="198"/>
    </location>
</feature>
<dbReference type="AlphaFoldDB" id="A0A9W9I3V9"/>
<dbReference type="RefSeq" id="XP_056543950.1">
    <property type="nucleotide sequence ID" value="XM_056688395.1"/>
</dbReference>
<evidence type="ECO:0000313" key="2">
    <source>
        <dbReference type="EMBL" id="KAJ5167489.1"/>
    </source>
</evidence>
<accession>A0A9W9I3V9</accession>
<keyword evidence="3" id="KW-1185">Reference proteome</keyword>
<dbReference type="Proteomes" id="UP001149163">
    <property type="component" value="Unassembled WGS sequence"/>
</dbReference>
<feature type="compositionally biased region" description="Basic and acidic residues" evidence="1">
    <location>
        <begin position="53"/>
        <end position="68"/>
    </location>
</feature>
<evidence type="ECO:0000313" key="3">
    <source>
        <dbReference type="Proteomes" id="UP001149163"/>
    </source>
</evidence>
<proteinExistence type="predicted"/>
<sequence>MPKHPTDHLEGFLQAHVRRPLPLSSNLDNPIATKQRIFDLKPPARRWRKHLPDRRSNTGHDRPKEPVERTITSSTVESSMRDYQTSWLDFQGSEGAREALIHAVSRSLEGLGEKRAVAGSWALGSQGRSRKMARRGLMTAEKNARCNPSNQHKNSQHLIVVLARVRNPKDGDTSNHHIGYDGSLVRAEAPRAPPGVQH</sequence>
<dbReference type="EMBL" id="JAPQKN010000003">
    <property type="protein sequence ID" value="KAJ5167489.1"/>
    <property type="molecule type" value="Genomic_DNA"/>
</dbReference>
<protein>
    <submittedName>
        <fullName evidence="2">Uncharacterized protein</fullName>
    </submittedName>
</protein>
<feature type="region of interest" description="Disordered" evidence="1">
    <location>
        <begin position="38"/>
        <end position="76"/>
    </location>
</feature>